<evidence type="ECO:0000256" key="1">
    <source>
        <dbReference type="SAM" id="Phobius"/>
    </source>
</evidence>
<dbReference type="Proteomes" id="UP001597168">
    <property type="component" value="Unassembled WGS sequence"/>
</dbReference>
<gene>
    <name evidence="2" type="ORF">ACFQ3T_23965</name>
</gene>
<comment type="caution">
    <text evidence="2">The sequence shown here is derived from an EMBL/GenBank/DDBJ whole genome shotgun (WGS) entry which is preliminary data.</text>
</comment>
<proteinExistence type="predicted"/>
<reference evidence="3" key="1">
    <citation type="journal article" date="2019" name="Int. J. Syst. Evol. Microbiol.">
        <title>The Global Catalogue of Microorganisms (GCM) 10K type strain sequencing project: providing services to taxonomists for standard genome sequencing and annotation.</title>
        <authorList>
            <consortium name="The Broad Institute Genomics Platform"/>
            <consortium name="The Broad Institute Genome Sequencing Center for Infectious Disease"/>
            <person name="Wu L."/>
            <person name="Ma J."/>
        </authorList>
    </citation>
    <scope>NUCLEOTIDE SEQUENCE [LARGE SCALE GENOMIC DNA]</scope>
    <source>
        <strain evidence="3">CCUG 60214</strain>
    </source>
</reference>
<dbReference type="EMBL" id="JBHTLK010000145">
    <property type="protein sequence ID" value="MFD1150202.1"/>
    <property type="molecule type" value="Genomic_DNA"/>
</dbReference>
<protein>
    <recommendedName>
        <fullName evidence="4">Secreted protein</fullName>
    </recommendedName>
</protein>
<feature type="transmembrane region" description="Helical" evidence="1">
    <location>
        <begin position="12"/>
        <end position="33"/>
    </location>
</feature>
<dbReference type="RefSeq" id="WP_380726082.1">
    <property type="nucleotide sequence ID" value="NZ_JBHTLK010000145.1"/>
</dbReference>
<evidence type="ECO:0000313" key="3">
    <source>
        <dbReference type="Proteomes" id="UP001597168"/>
    </source>
</evidence>
<evidence type="ECO:0008006" key="4">
    <source>
        <dbReference type="Google" id="ProtNLM"/>
    </source>
</evidence>
<keyword evidence="3" id="KW-1185">Reference proteome</keyword>
<keyword evidence="1" id="KW-0472">Membrane</keyword>
<keyword evidence="1" id="KW-1133">Transmembrane helix</keyword>
<organism evidence="2 3">
    <name type="scientific">Saccharothrix hoggarensis</name>
    <dbReference type="NCBI Taxonomy" id="913853"/>
    <lineage>
        <taxon>Bacteria</taxon>
        <taxon>Bacillati</taxon>
        <taxon>Actinomycetota</taxon>
        <taxon>Actinomycetes</taxon>
        <taxon>Pseudonocardiales</taxon>
        <taxon>Pseudonocardiaceae</taxon>
        <taxon>Saccharothrix</taxon>
    </lineage>
</organism>
<name>A0ABW3QZN9_9PSEU</name>
<sequence length="185" mass="19957">MDPELARVLVSGGAGVIGALVGGGAAVFAQWLVSKRQHKLARDQWLRDRSDWLRERRADTYVGVLGQFRTIDHYHTKLIKLWDSGQDLQAEARPALDSTVTDKVNAYAPKGVRDALFAATDDDRAFTALLTAGHTKDGEPSGSPHVADTPAGKAYLKFRASHGRLADLIRRAIAGEDATAGSITP</sequence>
<accession>A0ABW3QZN9</accession>
<evidence type="ECO:0000313" key="2">
    <source>
        <dbReference type="EMBL" id="MFD1150202.1"/>
    </source>
</evidence>
<keyword evidence="1" id="KW-0812">Transmembrane</keyword>